<feature type="signal peptide" evidence="1">
    <location>
        <begin position="1"/>
        <end position="20"/>
    </location>
</feature>
<protein>
    <submittedName>
        <fullName evidence="2">Uncharacterized protein</fullName>
    </submittedName>
</protein>
<sequence>MRAILVASLFVLPLASQGSAASAEGATLKGKVKVAGAECRGVKLIPRTAQSEREIAAMFGTFEPASRTVESLAYETLPGADAVSLGRDTTCTGWTQGFRFTKVAPGDYFLTALTTGTTERGASLGLSVTGDGSLGGRVPKRVNVYLMRTVSVGASDRTVSLDIKQD</sequence>
<evidence type="ECO:0000313" key="3">
    <source>
        <dbReference type="Proteomes" id="UP001501310"/>
    </source>
</evidence>
<keyword evidence="3" id="KW-1185">Reference proteome</keyword>
<dbReference type="RefSeq" id="WP_344709990.1">
    <property type="nucleotide sequence ID" value="NZ_BAAAZD010000002.1"/>
</dbReference>
<dbReference type="EMBL" id="BAAAZD010000002">
    <property type="protein sequence ID" value="GAA4006254.1"/>
    <property type="molecule type" value="Genomic_DNA"/>
</dbReference>
<accession>A0ABP7S3T3</accession>
<name>A0ABP7S3T3_9SPHN</name>
<proteinExistence type="predicted"/>
<dbReference type="Proteomes" id="UP001501310">
    <property type="component" value="Unassembled WGS sequence"/>
</dbReference>
<evidence type="ECO:0000256" key="1">
    <source>
        <dbReference type="SAM" id="SignalP"/>
    </source>
</evidence>
<feature type="chain" id="PRO_5046375419" evidence="1">
    <location>
        <begin position="21"/>
        <end position="166"/>
    </location>
</feature>
<organism evidence="2 3">
    <name type="scientific">Sphingomonas humi</name>
    <dbReference type="NCBI Taxonomy" id="335630"/>
    <lineage>
        <taxon>Bacteria</taxon>
        <taxon>Pseudomonadati</taxon>
        <taxon>Pseudomonadota</taxon>
        <taxon>Alphaproteobacteria</taxon>
        <taxon>Sphingomonadales</taxon>
        <taxon>Sphingomonadaceae</taxon>
        <taxon>Sphingomonas</taxon>
    </lineage>
</organism>
<reference evidence="3" key="1">
    <citation type="journal article" date="2019" name="Int. J. Syst. Evol. Microbiol.">
        <title>The Global Catalogue of Microorganisms (GCM) 10K type strain sequencing project: providing services to taxonomists for standard genome sequencing and annotation.</title>
        <authorList>
            <consortium name="The Broad Institute Genomics Platform"/>
            <consortium name="The Broad Institute Genome Sequencing Center for Infectious Disease"/>
            <person name="Wu L."/>
            <person name="Ma J."/>
        </authorList>
    </citation>
    <scope>NUCLEOTIDE SEQUENCE [LARGE SCALE GENOMIC DNA]</scope>
    <source>
        <strain evidence="3">JCM 16603</strain>
    </source>
</reference>
<comment type="caution">
    <text evidence="2">The sequence shown here is derived from an EMBL/GenBank/DDBJ whole genome shotgun (WGS) entry which is preliminary data.</text>
</comment>
<keyword evidence="1" id="KW-0732">Signal</keyword>
<gene>
    <name evidence="2" type="ORF">GCM10022211_18600</name>
</gene>
<evidence type="ECO:0000313" key="2">
    <source>
        <dbReference type="EMBL" id="GAA4006254.1"/>
    </source>
</evidence>